<dbReference type="AlphaFoldDB" id="A0A1E3GS22"/>
<dbReference type="Proteomes" id="UP000094379">
    <property type="component" value="Unassembled WGS sequence"/>
</dbReference>
<dbReference type="InterPro" id="IPR007433">
    <property type="entry name" value="DUF481"/>
</dbReference>
<dbReference type="EMBL" id="MCRI01000013">
    <property type="protein sequence ID" value="ODN66804.1"/>
    <property type="molecule type" value="Genomic_DNA"/>
</dbReference>
<evidence type="ECO:0000313" key="2">
    <source>
        <dbReference type="EMBL" id="ODN66804.1"/>
    </source>
</evidence>
<feature type="chain" id="PRO_5009128590" description="Salt-induced outer membrane protein" evidence="1">
    <location>
        <begin position="20"/>
        <end position="326"/>
    </location>
</feature>
<keyword evidence="3" id="KW-1185">Reference proteome</keyword>
<dbReference type="STRING" id="291169.A9E74_01501"/>
<organism evidence="2 3">
    <name type="scientific">Methylophaga muralis</name>
    <dbReference type="NCBI Taxonomy" id="291169"/>
    <lineage>
        <taxon>Bacteria</taxon>
        <taxon>Pseudomonadati</taxon>
        <taxon>Pseudomonadota</taxon>
        <taxon>Gammaproteobacteria</taxon>
        <taxon>Thiotrichales</taxon>
        <taxon>Piscirickettsiaceae</taxon>
        <taxon>Methylophaga</taxon>
    </lineage>
</organism>
<sequence>MLLKKILFVCLLAPVLSYAAPVTLVLTNGDRLQGDLLERNQESLTIKHQLLGEMTISTNTVSEIKTDYEALAQQTPTTEQSTPQPYVEPAGLVAAAEPEDSGLFGTGWLSDWERRFDLGLTGSRGKSDNSKVNVAFNADLATERTRINSRTAYFYAKSEDETSDNSFFTSINRDWLKPTTPWFMFAGGRFDIDKFKDYDYRVNANSGFGYEFANSEDFLFVGRSGVGFNKTFGGERQEFTPEGLLGLESRWRINAAQRLALANTFYPSFDSFDAYRNVTTFDWILDLDERAGVALKVGMTNEYDSETEDNISKNDFKYMLSLSWSL</sequence>
<keyword evidence="1" id="KW-0732">Signal</keyword>
<evidence type="ECO:0000256" key="1">
    <source>
        <dbReference type="SAM" id="SignalP"/>
    </source>
</evidence>
<dbReference type="PATRIC" id="fig|291169.3.peg.1506"/>
<evidence type="ECO:0008006" key="4">
    <source>
        <dbReference type="Google" id="ProtNLM"/>
    </source>
</evidence>
<evidence type="ECO:0000313" key="3">
    <source>
        <dbReference type="Proteomes" id="UP000094379"/>
    </source>
</evidence>
<dbReference type="Pfam" id="PF04338">
    <property type="entry name" value="DUF481"/>
    <property type="match status" value="1"/>
</dbReference>
<proteinExistence type="predicted"/>
<name>A0A1E3GS22_9GAMM</name>
<protein>
    <recommendedName>
        <fullName evidence="4">Salt-induced outer membrane protein</fullName>
    </recommendedName>
</protein>
<reference evidence="2 3" key="1">
    <citation type="submission" date="2016-07" db="EMBL/GenBank/DDBJ databases">
        <title>Draft Genome Sequence of Methylophaga muralis Bur 1.</title>
        <authorList>
            <person name="Vasilenko O.V."/>
            <person name="Doronina N.V."/>
            <person name="Shmareva M.N."/>
            <person name="Tarlachkov S.V."/>
            <person name="Mustakhimov I."/>
            <person name="Trotsenko Y.A."/>
        </authorList>
    </citation>
    <scope>NUCLEOTIDE SEQUENCE [LARGE SCALE GENOMIC DNA]</scope>
    <source>
        <strain evidence="2 3">Bur 1</strain>
    </source>
</reference>
<gene>
    <name evidence="2" type="ORF">A9E74_01501</name>
</gene>
<comment type="caution">
    <text evidence="2">The sequence shown here is derived from an EMBL/GenBank/DDBJ whole genome shotgun (WGS) entry which is preliminary data.</text>
</comment>
<dbReference type="RefSeq" id="WP_069295970.1">
    <property type="nucleotide sequence ID" value="NZ_MCRI01000013.1"/>
</dbReference>
<accession>A0A1E3GS22</accession>
<feature type="signal peptide" evidence="1">
    <location>
        <begin position="1"/>
        <end position="19"/>
    </location>
</feature>